<dbReference type="InterPro" id="IPR036259">
    <property type="entry name" value="MFS_trans_sf"/>
</dbReference>
<dbReference type="Gene3D" id="3.40.50.10800">
    <property type="entry name" value="NadA-like"/>
    <property type="match status" value="3"/>
</dbReference>
<evidence type="ECO:0000256" key="6">
    <source>
        <dbReference type="ARBA" id="ARBA00022642"/>
    </source>
</evidence>
<evidence type="ECO:0000256" key="1">
    <source>
        <dbReference type="ARBA" id="ARBA00001966"/>
    </source>
</evidence>
<evidence type="ECO:0000256" key="3">
    <source>
        <dbReference type="ARBA" id="ARBA00012669"/>
    </source>
</evidence>
<evidence type="ECO:0000256" key="8">
    <source>
        <dbReference type="ARBA" id="ARBA00022723"/>
    </source>
</evidence>
<dbReference type="InterPro" id="IPR036094">
    <property type="entry name" value="NadA_sf"/>
</dbReference>
<dbReference type="NCBIfam" id="NF006877">
    <property type="entry name" value="PRK09375.1-1"/>
    <property type="match status" value="1"/>
</dbReference>
<reference evidence="13" key="1">
    <citation type="submission" date="2015-01" db="EMBL/GenBank/DDBJ databases">
        <authorList>
            <person name="Aksoy S."/>
            <person name="Warren W."/>
            <person name="Wilson R.K."/>
        </authorList>
    </citation>
    <scope>NUCLEOTIDE SEQUENCE [LARGE SCALE GENOMIC DNA]</scope>
    <source>
        <strain evidence="13">IAEA</strain>
    </source>
</reference>
<name>A0A1B0C1S9_9MUSC</name>
<dbReference type="InterPro" id="IPR003473">
    <property type="entry name" value="NadA"/>
</dbReference>
<dbReference type="FunFam" id="3.40.50.10800:FF:000003">
    <property type="entry name" value="Quinolinate synthase A"/>
    <property type="match status" value="1"/>
</dbReference>
<dbReference type="InterPro" id="IPR011701">
    <property type="entry name" value="MFS"/>
</dbReference>
<feature type="transmembrane region" description="Helical" evidence="11">
    <location>
        <begin position="348"/>
        <end position="376"/>
    </location>
</feature>
<comment type="pathway">
    <text evidence="2">Cofactor biosynthesis; NAD(+) biosynthesis; quinolinate from iminoaspartate: step 1/1.</text>
</comment>
<dbReference type="SUPFAM" id="SSF103473">
    <property type="entry name" value="MFS general substrate transporter"/>
    <property type="match status" value="1"/>
</dbReference>
<feature type="transmembrane region" description="Helical" evidence="11">
    <location>
        <begin position="298"/>
        <end position="317"/>
    </location>
</feature>
<dbReference type="PANTHER" id="PTHR30573">
    <property type="entry name" value="QUINOLINATE SYNTHETASE A"/>
    <property type="match status" value="1"/>
</dbReference>
<dbReference type="GO" id="GO:0022857">
    <property type="term" value="F:transmembrane transporter activity"/>
    <property type="evidence" value="ECO:0007669"/>
    <property type="project" value="InterPro"/>
</dbReference>
<dbReference type="PANTHER" id="PTHR30573:SF0">
    <property type="entry name" value="QUINOLINATE SYNTHASE, CHLOROPLASTIC"/>
    <property type="match status" value="1"/>
</dbReference>
<evidence type="ECO:0000313" key="12">
    <source>
        <dbReference type="EnsemblMetazoa" id="GPPI046772-PA"/>
    </source>
</evidence>
<keyword evidence="11" id="KW-0812">Transmembrane</keyword>
<dbReference type="UniPathway" id="UPA00253">
    <property type="reaction ID" value="UER00327"/>
</dbReference>
<dbReference type="Proteomes" id="UP000092460">
    <property type="component" value="Unassembled WGS sequence"/>
</dbReference>
<keyword evidence="13" id="KW-1185">Reference proteome</keyword>
<dbReference type="EC" id="2.5.1.72" evidence="3"/>
<protein>
    <recommendedName>
        <fullName evidence="3">quinolinate synthase</fullName>
        <ecNumber evidence="3">2.5.1.72</ecNumber>
    </recommendedName>
</protein>
<dbReference type="GO" id="GO:0034628">
    <property type="term" value="P:'de novo' NAD+ biosynthetic process from L-aspartate"/>
    <property type="evidence" value="ECO:0007669"/>
    <property type="project" value="TreeGrafter"/>
</dbReference>
<comment type="cofactor">
    <cofactor evidence="1">
        <name>[4Fe-4S] cluster</name>
        <dbReference type="ChEBI" id="CHEBI:49883"/>
    </cofactor>
</comment>
<dbReference type="STRING" id="67801.A0A1B0C1S9"/>
<evidence type="ECO:0000256" key="9">
    <source>
        <dbReference type="ARBA" id="ARBA00023004"/>
    </source>
</evidence>
<dbReference type="GO" id="GO:0005829">
    <property type="term" value="C:cytosol"/>
    <property type="evidence" value="ECO:0007669"/>
    <property type="project" value="TreeGrafter"/>
</dbReference>
<keyword evidence="7" id="KW-0808">Transferase</keyword>
<keyword evidence="8" id="KW-0479">Metal-binding</keyword>
<accession>A0A1B0C1S9</accession>
<keyword evidence="6" id="KW-0662">Pyridine nucleotide biosynthesis</keyword>
<evidence type="ECO:0000256" key="5">
    <source>
        <dbReference type="ARBA" id="ARBA00022490"/>
    </source>
</evidence>
<keyword evidence="5" id="KW-0963">Cytoplasm</keyword>
<dbReference type="GO" id="GO:0051539">
    <property type="term" value="F:4 iron, 4 sulfur cluster binding"/>
    <property type="evidence" value="ECO:0007669"/>
    <property type="project" value="UniProtKB-KW"/>
</dbReference>
<evidence type="ECO:0000256" key="10">
    <source>
        <dbReference type="ARBA" id="ARBA00023014"/>
    </source>
</evidence>
<keyword evidence="9" id="KW-0408">Iron</keyword>
<keyword evidence="10" id="KW-0411">Iron-sulfur</keyword>
<keyword evidence="11" id="KW-0472">Membrane</keyword>
<evidence type="ECO:0000256" key="4">
    <source>
        <dbReference type="ARBA" id="ARBA00022485"/>
    </source>
</evidence>
<dbReference type="EnsemblMetazoa" id="GPPI046772-RA">
    <property type="protein sequence ID" value="GPPI046772-PA"/>
    <property type="gene ID" value="GPPI046772"/>
</dbReference>
<dbReference type="NCBIfam" id="TIGR00550">
    <property type="entry name" value="nadA"/>
    <property type="match status" value="1"/>
</dbReference>
<dbReference type="GO" id="GO:0046872">
    <property type="term" value="F:metal ion binding"/>
    <property type="evidence" value="ECO:0007669"/>
    <property type="project" value="UniProtKB-KW"/>
</dbReference>
<organism evidence="12 13">
    <name type="scientific">Glossina palpalis gambiensis</name>
    <dbReference type="NCBI Taxonomy" id="67801"/>
    <lineage>
        <taxon>Eukaryota</taxon>
        <taxon>Metazoa</taxon>
        <taxon>Ecdysozoa</taxon>
        <taxon>Arthropoda</taxon>
        <taxon>Hexapoda</taxon>
        <taxon>Insecta</taxon>
        <taxon>Pterygota</taxon>
        <taxon>Neoptera</taxon>
        <taxon>Endopterygota</taxon>
        <taxon>Diptera</taxon>
        <taxon>Brachycera</taxon>
        <taxon>Muscomorpha</taxon>
        <taxon>Hippoboscoidea</taxon>
        <taxon>Glossinidae</taxon>
        <taxon>Glossina</taxon>
    </lineage>
</organism>
<proteinExistence type="predicted"/>
<dbReference type="Pfam" id="PF02445">
    <property type="entry name" value="NadA"/>
    <property type="match status" value="1"/>
</dbReference>
<keyword evidence="11" id="KW-1133">Transmembrane helix</keyword>
<dbReference type="VEuPathDB" id="VectorBase:GPPI046772"/>
<evidence type="ECO:0000313" key="13">
    <source>
        <dbReference type="Proteomes" id="UP000092460"/>
    </source>
</evidence>
<keyword evidence="4" id="KW-0004">4Fe-4S</keyword>
<dbReference type="Pfam" id="PF07690">
    <property type="entry name" value="MFS_1"/>
    <property type="match status" value="1"/>
</dbReference>
<dbReference type="SUPFAM" id="SSF142754">
    <property type="entry name" value="NadA-like"/>
    <property type="match status" value="1"/>
</dbReference>
<dbReference type="Gene3D" id="1.20.1250.20">
    <property type="entry name" value="MFS general substrate transporter like domains"/>
    <property type="match status" value="1"/>
</dbReference>
<dbReference type="EMBL" id="JXJN01024157">
    <property type="status" value="NOT_ANNOTATED_CDS"/>
    <property type="molecule type" value="Genomic_DNA"/>
</dbReference>
<reference evidence="12" key="2">
    <citation type="submission" date="2020-05" db="UniProtKB">
        <authorList>
            <consortium name="EnsemblMetazoa"/>
        </authorList>
    </citation>
    <scope>IDENTIFICATION</scope>
    <source>
        <strain evidence="12">IAEA</strain>
    </source>
</reference>
<evidence type="ECO:0000256" key="11">
    <source>
        <dbReference type="SAM" id="Phobius"/>
    </source>
</evidence>
<dbReference type="NCBIfam" id="NF006878">
    <property type="entry name" value="PRK09375.1-2"/>
    <property type="match status" value="1"/>
</dbReference>
<dbReference type="AlphaFoldDB" id="A0A1B0C1S9"/>
<evidence type="ECO:0000256" key="7">
    <source>
        <dbReference type="ARBA" id="ARBA00022679"/>
    </source>
</evidence>
<dbReference type="GO" id="GO:0008987">
    <property type="term" value="F:quinolinate synthetase A activity"/>
    <property type="evidence" value="ECO:0007669"/>
    <property type="project" value="InterPro"/>
</dbReference>
<evidence type="ECO:0000256" key="2">
    <source>
        <dbReference type="ARBA" id="ARBA00005065"/>
    </source>
</evidence>
<sequence>MNQKIIVAHYYTDPAIQALADSTGGKVADSLEMAKFGQNHKAQTLLVAGVRFMGETAKILNPEKIILMPTLKAECSLDLSCPEKEFNNFCDQHPERTVVVYANTSAAIKARAHWVVTSSIAIQLIDYLDSLGKKIIWAPDKHLGRYIQKKTGADILSWHGTCIVHDEFKSRSLYSMKKIYPNAAILAHPESPESVLALADFIGSTSQLIKCAQSISQQQIIIATDRGILFKMQQACPDKILLEAPTSEEGGMTCLNCGTCPWMRMNTIKKIIHSLTKNKKNHEIHIPKRLQKKALKPLILVLGSIISGISNNIWGVILGRAMQGSGAISSVVMALLNDLICEKNRIKAMAFIGLIFGMTFAVSIIIAPILATYYGIHSIFWITAPTT</sequence>